<accession>A0A7J7VIZ0</accession>
<name>A0A7J7VIZ0_MYOMY</name>
<dbReference type="AlphaFoldDB" id="A0A7J7VIZ0"/>
<sequence length="205" mass="21101">MTPALARKLLDGEQHCLVMLMLPTSLLQSLADSDGVGEGGTPEVWPLGGSRNMGGGRGSIFLGPLLVQFAPFLWPPMLLAPGGGGGGRGHLGKIVQWSLHHGSVIMSYLPGSSDHTIGLRGDEGGTSVGAQGVSISFQPQTKPAVKERKCTERAGTQLRSSPPLGVGGSIPGKPCLLSSLISPCKGSASSLFAQHRLSRCSPSSL</sequence>
<dbReference type="EMBL" id="JABWUV010000010">
    <property type="protein sequence ID" value="KAF6324916.1"/>
    <property type="molecule type" value="Genomic_DNA"/>
</dbReference>
<gene>
    <name evidence="1" type="ORF">mMyoMyo1_008366</name>
</gene>
<comment type="caution">
    <text evidence="1">The sequence shown here is derived from an EMBL/GenBank/DDBJ whole genome shotgun (WGS) entry which is preliminary data.</text>
</comment>
<dbReference type="Proteomes" id="UP000527355">
    <property type="component" value="Unassembled WGS sequence"/>
</dbReference>
<organism evidence="1 2">
    <name type="scientific">Myotis myotis</name>
    <name type="common">Greater mouse-eared bat</name>
    <name type="synonym">Vespertilio myotis</name>
    <dbReference type="NCBI Taxonomy" id="51298"/>
    <lineage>
        <taxon>Eukaryota</taxon>
        <taxon>Metazoa</taxon>
        <taxon>Chordata</taxon>
        <taxon>Craniata</taxon>
        <taxon>Vertebrata</taxon>
        <taxon>Euteleostomi</taxon>
        <taxon>Mammalia</taxon>
        <taxon>Eutheria</taxon>
        <taxon>Laurasiatheria</taxon>
        <taxon>Chiroptera</taxon>
        <taxon>Yangochiroptera</taxon>
        <taxon>Vespertilionidae</taxon>
        <taxon>Myotis</taxon>
    </lineage>
</organism>
<reference evidence="1 2" key="1">
    <citation type="journal article" date="2020" name="Nature">
        <title>Six reference-quality genomes reveal evolution of bat adaptations.</title>
        <authorList>
            <person name="Jebb D."/>
            <person name="Huang Z."/>
            <person name="Pippel M."/>
            <person name="Hughes G.M."/>
            <person name="Lavrichenko K."/>
            <person name="Devanna P."/>
            <person name="Winkler S."/>
            <person name="Jermiin L.S."/>
            <person name="Skirmuntt E.C."/>
            <person name="Katzourakis A."/>
            <person name="Burkitt-Gray L."/>
            <person name="Ray D.A."/>
            <person name="Sullivan K.A.M."/>
            <person name="Roscito J.G."/>
            <person name="Kirilenko B.M."/>
            <person name="Davalos L.M."/>
            <person name="Corthals A.P."/>
            <person name="Power M.L."/>
            <person name="Jones G."/>
            <person name="Ransome R.D."/>
            <person name="Dechmann D.K.N."/>
            <person name="Locatelli A.G."/>
            <person name="Puechmaille S.J."/>
            <person name="Fedrigo O."/>
            <person name="Jarvis E.D."/>
            <person name="Hiller M."/>
            <person name="Vernes S.C."/>
            <person name="Myers E.W."/>
            <person name="Teeling E.C."/>
        </authorList>
    </citation>
    <scope>NUCLEOTIDE SEQUENCE [LARGE SCALE GENOMIC DNA]</scope>
    <source>
        <strain evidence="1">MMyoMyo1</strain>
        <tissue evidence="1">Flight muscle</tissue>
    </source>
</reference>
<protein>
    <submittedName>
        <fullName evidence="1">Uncharacterized protein</fullName>
    </submittedName>
</protein>
<evidence type="ECO:0000313" key="2">
    <source>
        <dbReference type="Proteomes" id="UP000527355"/>
    </source>
</evidence>
<keyword evidence="2" id="KW-1185">Reference proteome</keyword>
<proteinExistence type="predicted"/>
<evidence type="ECO:0000313" key="1">
    <source>
        <dbReference type="EMBL" id="KAF6324916.1"/>
    </source>
</evidence>